<dbReference type="InterPro" id="IPR012814">
    <property type="entry name" value="P2OX"/>
</dbReference>
<evidence type="ECO:0000256" key="10">
    <source>
        <dbReference type="ARBA" id="ARBA00030508"/>
    </source>
</evidence>
<dbReference type="InParanoid" id="A0A3N4KCU7"/>
<dbReference type="NCBIfam" id="TIGR02462">
    <property type="entry name" value="pyranose_ox"/>
    <property type="match status" value="1"/>
</dbReference>
<dbReference type="SUPFAM" id="SSF51905">
    <property type="entry name" value="FAD/NAD(P)-binding domain"/>
    <property type="match status" value="1"/>
</dbReference>
<dbReference type="PANTHER" id="PTHR42784:SF1">
    <property type="entry name" value="PYRANOSE 2-OXIDASE"/>
    <property type="match status" value="1"/>
</dbReference>
<dbReference type="STRING" id="1392247.A0A3N4KCU7"/>
<dbReference type="EMBL" id="ML119164">
    <property type="protein sequence ID" value="RPB08343.1"/>
    <property type="molecule type" value="Genomic_DNA"/>
</dbReference>
<dbReference type="InterPro" id="IPR036188">
    <property type="entry name" value="FAD/NAD-bd_sf"/>
</dbReference>
<keyword evidence="9" id="KW-0560">Oxidoreductase</keyword>
<sequence length="691" mass="77017">MVAEGQVYEVLVRNKRGKTKIADEAIALQIKNVTIESGTLIFEGIKLVPNSDTSKPHDQVTYTKVDQQIEALDILAGTFGALRAVPSTTSPGTQPKGSFGIFEKASGNLIGEFSYPWEGSPTKKIGNFVAQEESDDTLLYTSGNFDVSAERFIQKAKYPEVLIVGSGPLGATYARKIIEADHEVLMVEMGAQESSVVGRHKKNAVGFQKDIDSFVNVIKGDLSTLSVPVRERYTATLSPISWNHSKAFTRNGQNPDQKEFDNLGAAAATRCVGGMGTHWTCATPRQHKTLERSTIFTNDEWETLYDEAERYLGTSRDQFQPYSIRDQLVKSKLEKSFDVLFPNPDPEKKRKVLSLPLACKRNTDTNPDFVTWAASDTILGETVNSEKFHLMSEHQCTKVLYDDNSKNVVCATIKNIAGKGRFYVFAKKYVICGGSVLTPQILFNSGFRPVEGSLPALGHYLTEQTMSFCQIILKDEFVQEVENTTNPEWKKKVDAHRLKHPEDPLPFPYNDPDPQLTTPVTDDHPWHTQIHRDAFSYGEVAQSLDSRLVVDFRFFGMVDIVKDNRVEFSTHIRDHFHMPQPTFHFTLGEGDCERSHRMMQDMCTVATQVGGYLPGSEPQFMEPGLALHICGTTRAGADDKDSVVDKFSKVHNTTNLYLGGNNVIPTRNACNPTLTSMCFAIKGAEQLISEL</sequence>
<comment type="similarity">
    <text evidence="3">Belongs to the GMC oxidoreductase family.</text>
</comment>
<evidence type="ECO:0000256" key="3">
    <source>
        <dbReference type="ARBA" id="ARBA00010790"/>
    </source>
</evidence>
<feature type="domain" description="Glucose-methanol-choline oxidoreductase C-terminal" evidence="14">
    <location>
        <begin position="563"/>
        <end position="680"/>
    </location>
</feature>
<reference evidence="15 16" key="1">
    <citation type="journal article" date="2018" name="Nat. Ecol. Evol.">
        <title>Pezizomycetes genomes reveal the molecular basis of ectomycorrhizal truffle lifestyle.</title>
        <authorList>
            <person name="Murat C."/>
            <person name="Payen T."/>
            <person name="Noel B."/>
            <person name="Kuo A."/>
            <person name="Morin E."/>
            <person name="Chen J."/>
            <person name="Kohler A."/>
            <person name="Krizsan K."/>
            <person name="Balestrini R."/>
            <person name="Da Silva C."/>
            <person name="Montanini B."/>
            <person name="Hainaut M."/>
            <person name="Levati E."/>
            <person name="Barry K.W."/>
            <person name="Belfiori B."/>
            <person name="Cichocki N."/>
            <person name="Clum A."/>
            <person name="Dockter R.B."/>
            <person name="Fauchery L."/>
            <person name="Guy J."/>
            <person name="Iotti M."/>
            <person name="Le Tacon F."/>
            <person name="Lindquist E.A."/>
            <person name="Lipzen A."/>
            <person name="Malagnac F."/>
            <person name="Mello A."/>
            <person name="Molinier V."/>
            <person name="Miyauchi S."/>
            <person name="Poulain J."/>
            <person name="Riccioni C."/>
            <person name="Rubini A."/>
            <person name="Sitrit Y."/>
            <person name="Splivallo R."/>
            <person name="Traeger S."/>
            <person name="Wang M."/>
            <person name="Zifcakova L."/>
            <person name="Wipf D."/>
            <person name="Zambonelli A."/>
            <person name="Paolocci F."/>
            <person name="Nowrousian M."/>
            <person name="Ottonello S."/>
            <person name="Baldrian P."/>
            <person name="Spatafora J.W."/>
            <person name="Henrissat B."/>
            <person name="Nagy L.G."/>
            <person name="Aury J.M."/>
            <person name="Wincker P."/>
            <person name="Grigoriev I.V."/>
            <person name="Bonfante P."/>
            <person name="Martin F.M."/>
        </authorList>
    </citation>
    <scope>NUCLEOTIDE SEQUENCE [LARGE SCALE GENOMIC DNA]</scope>
    <source>
        <strain evidence="15 16">CCBAS932</strain>
    </source>
</reference>
<evidence type="ECO:0000313" key="16">
    <source>
        <dbReference type="Proteomes" id="UP000277580"/>
    </source>
</evidence>
<comment type="subunit">
    <text evidence="4">Homotetramer.</text>
</comment>
<evidence type="ECO:0000256" key="2">
    <source>
        <dbReference type="ARBA" id="ARBA00001974"/>
    </source>
</evidence>
<dbReference type="InterPro" id="IPR000172">
    <property type="entry name" value="GMC_OxRdtase_N"/>
</dbReference>
<evidence type="ECO:0000256" key="12">
    <source>
        <dbReference type="ARBA" id="ARBA00031330"/>
    </source>
</evidence>
<feature type="domain" description="Glucose-methanol-choline oxidoreductase N-terminal" evidence="13">
    <location>
        <begin position="298"/>
        <end position="461"/>
    </location>
</feature>
<dbReference type="OrthoDB" id="269227at2759"/>
<gene>
    <name evidence="15" type="ORF">P167DRAFT_512223</name>
</gene>
<keyword evidence="8" id="KW-0274">FAD</keyword>
<dbReference type="EC" id="1.1.3.10" evidence="5"/>
<keyword evidence="7" id="KW-0285">Flavoprotein</keyword>
<dbReference type="Pfam" id="PF05199">
    <property type="entry name" value="GMC_oxred_C"/>
    <property type="match status" value="1"/>
</dbReference>
<accession>A0A3N4KCU7</accession>
<evidence type="ECO:0000256" key="6">
    <source>
        <dbReference type="ARBA" id="ARBA00016408"/>
    </source>
</evidence>
<dbReference type="Pfam" id="PF00732">
    <property type="entry name" value="GMC_oxred_N"/>
    <property type="match status" value="1"/>
</dbReference>
<dbReference type="Proteomes" id="UP000277580">
    <property type="component" value="Unassembled WGS sequence"/>
</dbReference>
<evidence type="ECO:0000259" key="13">
    <source>
        <dbReference type="Pfam" id="PF00732"/>
    </source>
</evidence>
<protein>
    <recommendedName>
        <fullName evidence="6">Pyranose 2-oxidase</fullName>
        <ecNumber evidence="5">1.1.3.10</ecNumber>
    </recommendedName>
    <alternativeName>
        <fullName evidence="11">FAD-oxidoreductase</fullName>
    </alternativeName>
    <alternativeName>
        <fullName evidence="10">Glucose 2-oxidase</fullName>
    </alternativeName>
    <alternativeName>
        <fullName evidence="12">Pyranose:oxygen 2-oxidoreductase</fullName>
    </alternativeName>
</protein>
<evidence type="ECO:0000256" key="9">
    <source>
        <dbReference type="ARBA" id="ARBA00023002"/>
    </source>
</evidence>
<keyword evidence="16" id="KW-1185">Reference proteome</keyword>
<evidence type="ECO:0000256" key="5">
    <source>
        <dbReference type="ARBA" id="ARBA00013082"/>
    </source>
</evidence>
<evidence type="ECO:0000256" key="11">
    <source>
        <dbReference type="ARBA" id="ARBA00031159"/>
    </source>
</evidence>
<comment type="catalytic activity">
    <reaction evidence="1">
        <text>D-glucose + O2 = 2-dehydro-D-glucose + H2O2</text>
        <dbReference type="Rhea" id="RHEA:10552"/>
        <dbReference type="ChEBI" id="CHEBI:4167"/>
        <dbReference type="ChEBI" id="CHEBI:15379"/>
        <dbReference type="ChEBI" id="CHEBI:16240"/>
        <dbReference type="ChEBI" id="CHEBI:16609"/>
        <dbReference type="EC" id="1.1.3.10"/>
    </reaction>
</comment>
<evidence type="ECO:0000259" key="14">
    <source>
        <dbReference type="Pfam" id="PF05199"/>
    </source>
</evidence>
<dbReference type="InterPro" id="IPR051473">
    <property type="entry name" value="P2Ox-like"/>
</dbReference>
<dbReference type="GO" id="GO:0050660">
    <property type="term" value="F:flavin adenine dinucleotide binding"/>
    <property type="evidence" value="ECO:0007669"/>
    <property type="project" value="InterPro"/>
</dbReference>
<evidence type="ECO:0000256" key="1">
    <source>
        <dbReference type="ARBA" id="ARBA00000827"/>
    </source>
</evidence>
<evidence type="ECO:0000256" key="8">
    <source>
        <dbReference type="ARBA" id="ARBA00022827"/>
    </source>
</evidence>
<proteinExistence type="inferred from homology"/>
<evidence type="ECO:0000256" key="7">
    <source>
        <dbReference type="ARBA" id="ARBA00022630"/>
    </source>
</evidence>
<comment type="cofactor">
    <cofactor evidence="2">
        <name>FAD</name>
        <dbReference type="ChEBI" id="CHEBI:57692"/>
    </cofactor>
</comment>
<name>A0A3N4KCU7_9PEZI</name>
<organism evidence="15 16">
    <name type="scientific">Morchella conica CCBAS932</name>
    <dbReference type="NCBI Taxonomy" id="1392247"/>
    <lineage>
        <taxon>Eukaryota</taxon>
        <taxon>Fungi</taxon>
        <taxon>Dikarya</taxon>
        <taxon>Ascomycota</taxon>
        <taxon>Pezizomycotina</taxon>
        <taxon>Pezizomycetes</taxon>
        <taxon>Pezizales</taxon>
        <taxon>Morchellaceae</taxon>
        <taxon>Morchella</taxon>
    </lineage>
</organism>
<dbReference type="GO" id="GO:0050233">
    <property type="term" value="F:pyranose oxidase activity"/>
    <property type="evidence" value="ECO:0007669"/>
    <property type="project" value="UniProtKB-EC"/>
</dbReference>
<evidence type="ECO:0000256" key="4">
    <source>
        <dbReference type="ARBA" id="ARBA00011881"/>
    </source>
</evidence>
<dbReference type="SUPFAM" id="SSF54373">
    <property type="entry name" value="FAD-linked reductases, C-terminal domain"/>
    <property type="match status" value="1"/>
</dbReference>
<dbReference type="InterPro" id="IPR007867">
    <property type="entry name" value="GMC_OxRtase_C"/>
</dbReference>
<evidence type="ECO:0000313" key="15">
    <source>
        <dbReference type="EMBL" id="RPB08343.1"/>
    </source>
</evidence>
<dbReference type="Gene3D" id="3.50.50.60">
    <property type="entry name" value="FAD/NAD(P)-binding domain"/>
    <property type="match status" value="2"/>
</dbReference>
<dbReference type="PANTHER" id="PTHR42784">
    <property type="entry name" value="PYRANOSE 2-OXIDASE"/>
    <property type="match status" value="1"/>
</dbReference>
<dbReference type="AlphaFoldDB" id="A0A3N4KCU7"/>